<dbReference type="AlphaFoldDB" id="A0AAW6U0G5"/>
<comment type="caution">
    <text evidence="1">The sequence shown here is derived from an EMBL/GenBank/DDBJ whole genome shotgun (WGS) entry which is preliminary data.</text>
</comment>
<organism evidence="1 2">
    <name type="scientific">Anaerobaca lacustris</name>
    <dbReference type="NCBI Taxonomy" id="3044600"/>
    <lineage>
        <taxon>Bacteria</taxon>
        <taxon>Pseudomonadati</taxon>
        <taxon>Planctomycetota</taxon>
        <taxon>Phycisphaerae</taxon>
        <taxon>Sedimentisphaerales</taxon>
        <taxon>Anaerobacaceae</taxon>
        <taxon>Anaerobaca</taxon>
    </lineage>
</organism>
<proteinExistence type="predicted"/>
<evidence type="ECO:0000313" key="1">
    <source>
        <dbReference type="EMBL" id="MDI6451478.1"/>
    </source>
</evidence>
<dbReference type="RefSeq" id="WP_349246885.1">
    <property type="nucleotide sequence ID" value="NZ_JASCXX010000037.1"/>
</dbReference>
<name>A0AAW6U0G5_9BACT</name>
<protein>
    <submittedName>
        <fullName evidence="1">Uncharacterized protein</fullName>
    </submittedName>
</protein>
<evidence type="ECO:0000313" key="2">
    <source>
        <dbReference type="Proteomes" id="UP001431776"/>
    </source>
</evidence>
<dbReference type="EMBL" id="JASCXX010000037">
    <property type="protein sequence ID" value="MDI6451478.1"/>
    <property type="molecule type" value="Genomic_DNA"/>
</dbReference>
<dbReference type="Proteomes" id="UP001431776">
    <property type="component" value="Unassembled WGS sequence"/>
</dbReference>
<keyword evidence="2" id="KW-1185">Reference proteome</keyword>
<sequence length="105" mass="12195">MKRRADVRRAMNTYGCRYEVRGPLTIVQVEVEVFGRPLNSGDMAGLLARDSFAKAWNEFTNSYEAGDEFYFFQSDKRSWEKLAGSRGYVRMRKNTVVSHIVTRMN</sequence>
<gene>
    <name evidence="1" type="ORF">QJ522_20625</name>
</gene>
<reference evidence="1" key="1">
    <citation type="submission" date="2023-05" db="EMBL/GenBank/DDBJ databases">
        <title>Anaerotaeda fermentans gen. nov., sp. nov., a novel anaerobic planctomycete of the new family within the order Sedimentisphaerales isolated from Taman Peninsula, Russia.</title>
        <authorList>
            <person name="Khomyakova M.A."/>
            <person name="Merkel A.Y."/>
            <person name="Slobodkin A.I."/>
        </authorList>
    </citation>
    <scope>NUCLEOTIDE SEQUENCE</scope>
    <source>
        <strain evidence="1">M17dextr</strain>
    </source>
</reference>
<accession>A0AAW6U0G5</accession>